<evidence type="ECO:0000256" key="2">
    <source>
        <dbReference type="ARBA" id="ARBA00023125"/>
    </source>
</evidence>
<dbReference type="GO" id="GO:0003700">
    <property type="term" value="F:DNA-binding transcription factor activity"/>
    <property type="evidence" value="ECO:0007669"/>
    <property type="project" value="InterPro"/>
</dbReference>
<dbReference type="Pfam" id="PF13411">
    <property type="entry name" value="MerR_1"/>
    <property type="match status" value="1"/>
</dbReference>
<evidence type="ECO:0000256" key="1">
    <source>
        <dbReference type="ARBA" id="ARBA00023015"/>
    </source>
</evidence>
<dbReference type="PRINTS" id="PR00040">
    <property type="entry name" value="HTHMERR"/>
</dbReference>
<dbReference type="PROSITE" id="PS00552">
    <property type="entry name" value="HTH_MERR_1"/>
    <property type="match status" value="1"/>
</dbReference>
<dbReference type="PANTHER" id="PTHR30204:SF94">
    <property type="entry name" value="HEAVY METAL-DEPENDENT TRANSCRIPTIONAL REGULATOR HI_0293-RELATED"/>
    <property type="match status" value="1"/>
</dbReference>
<reference evidence="6 7" key="1">
    <citation type="submission" date="2013-08" db="EMBL/GenBank/DDBJ databases">
        <title>The genome sequence of Knoellia sinensis.</title>
        <authorList>
            <person name="Zhu W."/>
            <person name="Wang G."/>
        </authorList>
    </citation>
    <scope>NUCLEOTIDE SEQUENCE [LARGE SCALE GENOMIC DNA]</scope>
    <source>
        <strain evidence="6 7">KCTC 19936</strain>
    </source>
</reference>
<dbReference type="AlphaFoldDB" id="A0A0A0J2D2"/>
<dbReference type="eggNOG" id="COG0789">
    <property type="taxonomic scope" value="Bacteria"/>
</dbReference>
<dbReference type="SUPFAM" id="SSF46955">
    <property type="entry name" value="Putative DNA-binding domain"/>
    <property type="match status" value="1"/>
</dbReference>
<accession>A0A0A0J2D2</accession>
<keyword evidence="3" id="KW-0804">Transcription</keyword>
<keyword evidence="2" id="KW-0238">DNA-binding</keyword>
<dbReference type="RefSeq" id="WP_035917551.1">
    <property type="nucleotide sequence ID" value="NZ_AVPJ01000012.1"/>
</dbReference>
<organism evidence="6 7">
    <name type="scientific">Knoellia sinensis KCTC 19936</name>
    <dbReference type="NCBI Taxonomy" id="1385520"/>
    <lineage>
        <taxon>Bacteria</taxon>
        <taxon>Bacillati</taxon>
        <taxon>Actinomycetota</taxon>
        <taxon>Actinomycetes</taxon>
        <taxon>Micrococcales</taxon>
        <taxon>Intrasporangiaceae</taxon>
        <taxon>Knoellia</taxon>
    </lineage>
</organism>
<feature type="domain" description="HTH merR-type" evidence="5">
    <location>
        <begin position="9"/>
        <end position="78"/>
    </location>
</feature>
<dbReference type="InterPro" id="IPR000551">
    <property type="entry name" value="MerR-type_HTH_dom"/>
</dbReference>
<dbReference type="OrthoDB" id="9802039at2"/>
<dbReference type="Proteomes" id="UP000030002">
    <property type="component" value="Unassembled WGS sequence"/>
</dbReference>
<sequence>MSIATASRGLRVGDLAKSAGVSTDTVRFYEREGLIPPPERTSAGYRSYGQSAVDRLAFIQGCQRIGLRLSDIRDLLAIRDTGECPCEPAEEHLQRRIAEVDAELERLTVLRAEMAAMAAALPSDDCQPPPGSTWCPPDSGGR</sequence>
<dbReference type="GO" id="GO:0003677">
    <property type="term" value="F:DNA binding"/>
    <property type="evidence" value="ECO:0007669"/>
    <property type="project" value="UniProtKB-KW"/>
</dbReference>
<dbReference type="InterPro" id="IPR009061">
    <property type="entry name" value="DNA-bd_dom_put_sf"/>
</dbReference>
<evidence type="ECO:0000259" key="5">
    <source>
        <dbReference type="PROSITE" id="PS50937"/>
    </source>
</evidence>
<dbReference type="PANTHER" id="PTHR30204">
    <property type="entry name" value="REDOX-CYCLING DRUG-SENSING TRANSCRIPTIONAL ACTIVATOR SOXR"/>
    <property type="match status" value="1"/>
</dbReference>
<feature type="region of interest" description="Disordered" evidence="4">
    <location>
        <begin position="121"/>
        <end position="142"/>
    </location>
</feature>
<comment type="caution">
    <text evidence="6">The sequence shown here is derived from an EMBL/GenBank/DDBJ whole genome shotgun (WGS) entry which is preliminary data.</text>
</comment>
<dbReference type="Gene3D" id="1.10.1660.10">
    <property type="match status" value="1"/>
</dbReference>
<dbReference type="EMBL" id="AVPJ01000012">
    <property type="protein sequence ID" value="KGN31288.1"/>
    <property type="molecule type" value="Genomic_DNA"/>
</dbReference>
<evidence type="ECO:0000313" key="7">
    <source>
        <dbReference type="Proteomes" id="UP000030002"/>
    </source>
</evidence>
<evidence type="ECO:0000256" key="3">
    <source>
        <dbReference type="ARBA" id="ARBA00023163"/>
    </source>
</evidence>
<dbReference type="InterPro" id="IPR047057">
    <property type="entry name" value="MerR_fam"/>
</dbReference>
<dbReference type="CDD" id="cd04770">
    <property type="entry name" value="HTH_HMRTR"/>
    <property type="match status" value="1"/>
</dbReference>
<proteinExistence type="predicted"/>
<protein>
    <submittedName>
        <fullName evidence="6">MerR family transcriptional regulator</fullName>
    </submittedName>
</protein>
<dbReference type="SMART" id="SM00422">
    <property type="entry name" value="HTH_MERR"/>
    <property type="match status" value="1"/>
</dbReference>
<gene>
    <name evidence="6" type="ORF">N802_04160</name>
</gene>
<evidence type="ECO:0000313" key="6">
    <source>
        <dbReference type="EMBL" id="KGN31288.1"/>
    </source>
</evidence>
<keyword evidence="7" id="KW-1185">Reference proteome</keyword>
<evidence type="ECO:0000256" key="4">
    <source>
        <dbReference type="SAM" id="MobiDB-lite"/>
    </source>
</evidence>
<name>A0A0A0J2D2_9MICO</name>
<keyword evidence="1" id="KW-0805">Transcription regulation</keyword>
<dbReference type="STRING" id="1385520.N802_04160"/>
<dbReference type="PROSITE" id="PS50937">
    <property type="entry name" value="HTH_MERR_2"/>
    <property type="match status" value="1"/>
</dbReference>